<proteinExistence type="predicted"/>
<reference evidence="1" key="1">
    <citation type="submission" date="2018-05" db="EMBL/GenBank/DDBJ databases">
        <authorList>
            <person name="Lanie J.A."/>
            <person name="Ng W.-L."/>
            <person name="Kazmierczak K.M."/>
            <person name="Andrzejewski T.M."/>
            <person name="Davidsen T.M."/>
            <person name="Wayne K.J."/>
            <person name="Tettelin H."/>
            <person name="Glass J.I."/>
            <person name="Rusch D."/>
            <person name="Podicherti R."/>
            <person name="Tsui H.-C.T."/>
            <person name="Winkler M.E."/>
        </authorList>
    </citation>
    <scope>NUCLEOTIDE SEQUENCE</scope>
</reference>
<sequence>MITTSHIPTLDGLESIKDFHSLRQVKTTFARRAFYITGDLLKESTGGE</sequence>
<name>A0A381ZDK0_9ZZZZ</name>
<evidence type="ECO:0000313" key="1">
    <source>
        <dbReference type="EMBL" id="SVA87378.1"/>
    </source>
</evidence>
<gene>
    <name evidence="1" type="ORF">METZ01_LOCUS140232</name>
</gene>
<dbReference type="AlphaFoldDB" id="A0A381ZDK0"/>
<protein>
    <submittedName>
        <fullName evidence="1">Uncharacterized protein</fullName>
    </submittedName>
</protein>
<dbReference type="EMBL" id="UINC01020919">
    <property type="protein sequence ID" value="SVA87378.1"/>
    <property type="molecule type" value="Genomic_DNA"/>
</dbReference>
<organism evidence="1">
    <name type="scientific">marine metagenome</name>
    <dbReference type="NCBI Taxonomy" id="408172"/>
    <lineage>
        <taxon>unclassified sequences</taxon>
        <taxon>metagenomes</taxon>
        <taxon>ecological metagenomes</taxon>
    </lineage>
</organism>
<accession>A0A381ZDK0</accession>